<reference evidence="3" key="1">
    <citation type="submission" date="2021-04" db="EMBL/GenBank/DDBJ databases">
        <title>Genomic sequence of Actinosynnema pretiosum subsp. pretiosum ATCC 31280 (C-14919).</title>
        <authorList>
            <person name="Bai L."/>
            <person name="Wang X."/>
            <person name="Xiao Y."/>
        </authorList>
    </citation>
    <scope>NUCLEOTIDE SEQUENCE</scope>
    <source>
        <strain evidence="3">ATCC 31280</strain>
    </source>
</reference>
<accession>A0AA45R674</accession>
<dbReference type="PANTHER" id="PTHR43301:SF3">
    <property type="entry name" value="ARABINAN ENDO-1,5-ALPHA-L-ARABINOSIDASE A-RELATED"/>
    <property type="match status" value="1"/>
</dbReference>
<evidence type="ECO:0000313" key="4">
    <source>
        <dbReference type="Proteomes" id="UP000677152"/>
    </source>
</evidence>
<gene>
    <name evidence="3" type="ORF">KCV87_10310</name>
</gene>
<dbReference type="GO" id="GO:0046373">
    <property type="term" value="P:L-arabinose metabolic process"/>
    <property type="evidence" value="ECO:0007669"/>
    <property type="project" value="InterPro"/>
</dbReference>
<keyword evidence="1" id="KW-0732">Signal</keyword>
<feature type="chain" id="PRO_5041338507" evidence="1">
    <location>
        <begin position="28"/>
        <end position="478"/>
    </location>
</feature>
<dbReference type="CDD" id="cd08983">
    <property type="entry name" value="GH43_Bt3655-like"/>
    <property type="match status" value="1"/>
</dbReference>
<proteinExistence type="predicted"/>
<dbReference type="SUPFAM" id="SSF75005">
    <property type="entry name" value="Arabinanase/levansucrase/invertase"/>
    <property type="match status" value="1"/>
</dbReference>
<dbReference type="Gene3D" id="2.115.10.20">
    <property type="entry name" value="Glycosyl hydrolase domain, family 43"/>
    <property type="match status" value="1"/>
</dbReference>
<dbReference type="EMBL" id="CP073249">
    <property type="protein sequence ID" value="QUF06408.1"/>
    <property type="molecule type" value="Genomic_DNA"/>
</dbReference>
<dbReference type="Proteomes" id="UP000677152">
    <property type="component" value="Chromosome"/>
</dbReference>
<protein>
    <submittedName>
        <fullName evidence="3">AbfB domain-containing protein</fullName>
    </submittedName>
</protein>
<dbReference type="Pfam" id="PF05270">
    <property type="entry name" value="AbfB"/>
    <property type="match status" value="1"/>
</dbReference>
<dbReference type="SUPFAM" id="SSF110221">
    <property type="entry name" value="AbfB domain"/>
    <property type="match status" value="1"/>
</dbReference>
<dbReference type="AlphaFoldDB" id="A0AA45R674"/>
<dbReference type="GO" id="GO:0046556">
    <property type="term" value="F:alpha-L-arabinofuranosidase activity"/>
    <property type="evidence" value="ECO:0007669"/>
    <property type="project" value="InterPro"/>
</dbReference>
<dbReference type="Gene3D" id="2.80.10.50">
    <property type="match status" value="1"/>
</dbReference>
<dbReference type="InterPro" id="IPR050727">
    <property type="entry name" value="GH43_arabinanases"/>
</dbReference>
<feature type="domain" description="Alpha-L-arabinofuranosidase B arabinose-binding" evidence="2">
    <location>
        <begin position="346"/>
        <end position="476"/>
    </location>
</feature>
<dbReference type="InterPro" id="IPR007934">
    <property type="entry name" value="AbfB_ABD"/>
</dbReference>
<dbReference type="PANTHER" id="PTHR43301">
    <property type="entry name" value="ARABINAN ENDO-1,5-ALPHA-L-ARABINOSIDASE"/>
    <property type="match status" value="1"/>
</dbReference>
<dbReference type="InterPro" id="IPR036195">
    <property type="entry name" value="AbfB_ABD_sf"/>
</dbReference>
<organism evidence="3 4">
    <name type="scientific">Actinosynnema pretiosum subsp. pretiosum</name>
    <dbReference type="NCBI Taxonomy" id="103721"/>
    <lineage>
        <taxon>Bacteria</taxon>
        <taxon>Bacillati</taxon>
        <taxon>Actinomycetota</taxon>
        <taxon>Actinomycetes</taxon>
        <taxon>Pseudonocardiales</taxon>
        <taxon>Pseudonocardiaceae</taxon>
        <taxon>Actinosynnema</taxon>
    </lineage>
</organism>
<feature type="signal peptide" evidence="1">
    <location>
        <begin position="1"/>
        <end position="27"/>
    </location>
</feature>
<evidence type="ECO:0000259" key="2">
    <source>
        <dbReference type="Pfam" id="PF05270"/>
    </source>
</evidence>
<evidence type="ECO:0000313" key="3">
    <source>
        <dbReference type="EMBL" id="QUF06408.1"/>
    </source>
</evidence>
<evidence type="ECO:0000256" key="1">
    <source>
        <dbReference type="SAM" id="SignalP"/>
    </source>
</evidence>
<name>A0AA45R674_9PSEU</name>
<sequence length="478" mass="52836">MVSTRSLGRRVALLVATLLLAVAPHQAAARQAIAQQADQPATESSDATTQATYAAYVMGYFTESPSTTGANYGLHLAVSGDGLNWTPLGQNNPVVTPTAGTRGLRDPFILRKQDGTFVVIATDLNGTDFTQKNQYIHAWDSTNLTSFSNYRRLKMHSMDTHTWAPEAFYDPARGQYGIFYSAHNGTRDVFMVNYTTDFVNVGSPQVFFDPGFNVLDGTVATSNGTNYLYYKNMADGNIYGARSSSLNPNSFSTYTSPLKQASGIEAPIVVKSNTSDTHYLWCDSYSPVNGEFYAWSTTNPGANSWSVLNQRAYTQPLNSKHATISPITAAEQSALLSRWGAPSWNRLKSSNFPDRFVRHQNYLGRIDPYPFDPYTDQLWKLVPGLSDSSGVSFQSVSDPTRYLRHYEYAIRLDANDNTAAFRADATFHRVPGLADSSWSSFRSANLPDRYLRHSGYALRVDPISTATDQQDATFRVGS</sequence>
<dbReference type="InterPro" id="IPR023296">
    <property type="entry name" value="Glyco_hydro_beta-prop_sf"/>
</dbReference>
<dbReference type="CDD" id="cd23399">
    <property type="entry name" value="beta-trefoil_ABD_ABFB"/>
    <property type="match status" value="1"/>
</dbReference>